<dbReference type="AlphaFoldDB" id="A0A8X6T2L6"/>
<comment type="caution">
    <text evidence="1">The sequence shown here is derived from an EMBL/GenBank/DDBJ whole genome shotgun (WGS) entry which is preliminary data.</text>
</comment>
<gene>
    <name evidence="1" type="ORF">NPIL_186121</name>
</gene>
<sequence length="189" mass="22365">MFSLSLRVYVRERGRGFIGYFLRQSYYAIRYPIQPFIYQKIAHTVKSHPVCEAILHIINKFISYLLIRNLFQRLSKKKSPSFRVCSFKNRKPNSFRVHIQELYPLARRESESRAQYQVMNCRLKRPVTRDIQSLYCGRLLFLGTGEIPRVYGRLIDRHVHCGGSLKTEEKDEGRKMSYVVRNRAISIEG</sequence>
<proteinExistence type="predicted"/>
<dbReference type="Proteomes" id="UP000887013">
    <property type="component" value="Unassembled WGS sequence"/>
</dbReference>
<reference evidence="1" key="1">
    <citation type="submission" date="2020-08" db="EMBL/GenBank/DDBJ databases">
        <title>Multicomponent nature underlies the extraordinary mechanical properties of spider dragline silk.</title>
        <authorList>
            <person name="Kono N."/>
            <person name="Nakamura H."/>
            <person name="Mori M."/>
            <person name="Yoshida Y."/>
            <person name="Ohtoshi R."/>
            <person name="Malay A.D."/>
            <person name="Moran D.A.P."/>
            <person name="Tomita M."/>
            <person name="Numata K."/>
            <person name="Arakawa K."/>
        </authorList>
    </citation>
    <scope>NUCLEOTIDE SEQUENCE</scope>
</reference>
<organism evidence="1 2">
    <name type="scientific">Nephila pilipes</name>
    <name type="common">Giant wood spider</name>
    <name type="synonym">Nephila maculata</name>
    <dbReference type="NCBI Taxonomy" id="299642"/>
    <lineage>
        <taxon>Eukaryota</taxon>
        <taxon>Metazoa</taxon>
        <taxon>Ecdysozoa</taxon>
        <taxon>Arthropoda</taxon>
        <taxon>Chelicerata</taxon>
        <taxon>Arachnida</taxon>
        <taxon>Araneae</taxon>
        <taxon>Araneomorphae</taxon>
        <taxon>Entelegynae</taxon>
        <taxon>Araneoidea</taxon>
        <taxon>Nephilidae</taxon>
        <taxon>Nephila</taxon>
    </lineage>
</organism>
<name>A0A8X6T2L6_NEPPI</name>
<evidence type="ECO:0000313" key="1">
    <source>
        <dbReference type="EMBL" id="GFS69621.1"/>
    </source>
</evidence>
<accession>A0A8X6T2L6</accession>
<keyword evidence="2" id="KW-1185">Reference proteome</keyword>
<dbReference type="EMBL" id="BMAW01000572">
    <property type="protein sequence ID" value="GFS69621.1"/>
    <property type="molecule type" value="Genomic_DNA"/>
</dbReference>
<evidence type="ECO:0000313" key="2">
    <source>
        <dbReference type="Proteomes" id="UP000887013"/>
    </source>
</evidence>
<protein>
    <submittedName>
        <fullName evidence="1">Uncharacterized protein</fullName>
    </submittedName>
</protein>